<dbReference type="PROSITE" id="PS51186">
    <property type="entry name" value="GNAT"/>
    <property type="match status" value="1"/>
</dbReference>
<reference evidence="2" key="1">
    <citation type="submission" date="2024-05" db="EMBL/GenBank/DDBJ databases">
        <title>Whole genome shotgun sequence of Streptomyces hydrogenans NBRC 13475.</title>
        <authorList>
            <person name="Komaki H."/>
            <person name="Tamura T."/>
        </authorList>
    </citation>
    <scope>NUCLEOTIDE SEQUENCE</scope>
    <source>
        <strain evidence="2">NBRC 13475</strain>
    </source>
</reference>
<dbReference type="Gene3D" id="3.40.630.30">
    <property type="match status" value="1"/>
</dbReference>
<dbReference type="InterPro" id="IPR000182">
    <property type="entry name" value="GNAT_dom"/>
</dbReference>
<organism evidence="2 3">
    <name type="scientific">Streptomyces hydrogenans</name>
    <dbReference type="NCBI Taxonomy" id="1873719"/>
    <lineage>
        <taxon>Bacteria</taxon>
        <taxon>Bacillati</taxon>
        <taxon>Actinomycetota</taxon>
        <taxon>Actinomycetes</taxon>
        <taxon>Kitasatosporales</taxon>
        <taxon>Streptomycetaceae</taxon>
        <taxon>Streptomyces</taxon>
    </lineage>
</organism>
<comment type="caution">
    <text evidence="2">The sequence shown here is derived from an EMBL/GenBank/DDBJ whole genome shotgun (WGS) entry which is preliminary data.</text>
</comment>
<evidence type="ECO:0000313" key="3">
    <source>
        <dbReference type="Proteomes" id="UP001052739"/>
    </source>
</evidence>
<evidence type="ECO:0000313" key="2">
    <source>
        <dbReference type="EMBL" id="GHI19971.1"/>
    </source>
</evidence>
<name>A0ABQ3P4M0_9ACTN</name>
<dbReference type="SUPFAM" id="SSF55729">
    <property type="entry name" value="Acyl-CoA N-acyltransferases (Nat)"/>
    <property type="match status" value="1"/>
</dbReference>
<sequence>MTLIGHDLTDSARLCPLEPWQAEEFAAYVDRVRPHLAPWLPWAHSVVDADSARRFLQRYADSQAQDGGRIFGIRVDGRLEGGALFRVFDTPSGICEMGVWLSPEAQGKGLVTRTARHLADWALNTREMHRVEWRVTPSNTRSIAVAKRLGMRHEGTLREAFPFNGTRQDLQIWTLLPTTPH</sequence>
<dbReference type="GeneID" id="94008652"/>
<dbReference type="Pfam" id="PF13302">
    <property type="entry name" value="Acetyltransf_3"/>
    <property type="match status" value="1"/>
</dbReference>
<dbReference type="Proteomes" id="UP001052739">
    <property type="component" value="Unassembled WGS sequence"/>
</dbReference>
<dbReference type="InterPro" id="IPR051908">
    <property type="entry name" value="Ribosomal_N-acetyltransferase"/>
</dbReference>
<proteinExistence type="predicted"/>
<dbReference type="RefSeq" id="WP_370531503.1">
    <property type="nucleotide sequence ID" value="NZ_BNBS01000076.1"/>
</dbReference>
<dbReference type="EMBL" id="BNDW01000004">
    <property type="protein sequence ID" value="GHI19971.1"/>
    <property type="molecule type" value="Genomic_DNA"/>
</dbReference>
<dbReference type="PANTHER" id="PTHR43441">
    <property type="entry name" value="RIBOSOMAL-PROTEIN-SERINE ACETYLTRANSFERASE"/>
    <property type="match status" value="1"/>
</dbReference>
<feature type="domain" description="N-acetyltransferase" evidence="1">
    <location>
        <begin position="12"/>
        <end position="177"/>
    </location>
</feature>
<accession>A0ABQ3P4M0</accession>
<protein>
    <submittedName>
        <fullName evidence="2">N-acetyltransferase</fullName>
    </submittedName>
</protein>
<dbReference type="CDD" id="cd04301">
    <property type="entry name" value="NAT_SF"/>
    <property type="match status" value="1"/>
</dbReference>
<evidence type="ECO:0000259" key="1">
    <source>
        <dbReference type="PROSITE" id="PS51186"/>
    </source>
</evidence>
<gene>
    <name evidence="2" type="ORF">Shyd_13420</name>
</gene>
<dbReference type="InterPro" id="IPR016181">
    <property type="entry name" value="Acyl_CoA_acyltransferase"/>
</dbReference>
<keyword evidence="3" id="KW-1185">Reference proteome</keyword>
<dbReference type="PANTHER" id="PTHR43441:SF10">
    <property type="entry name" value="ACETYLTRANSFERASE"/>
    <property type="match status" value="1"/>
</dbReference>